<gene>
    <name evidence="5" type="ORF">CONLIGDRAFT_570992</name>
</gene>
<sequence>MPGARITIDGLWRCLCPSIDELALSRALRRPAPSLSPLPGRTSRRRPTICTAQWRARPIHTTSRRCNASTAEAQAPSDHVASIISREDGQGEDKPATAQDILQAPNPPRDLLNRAPTPAIYEALRVMLTQPKRRPQLRALVKYLVDHRSQTPNAFLYEALIASNWEPSGSAEEVLEILNEMRILGVGTTSSLYHAALRALAIHPDYLLRNRIISEMRERWLDLTPDGRCSIALGLLRDGQHELALDKLEEMLDSNLPVPSWVHDIFIVVLTQHTHLDEALTLLQRRTHSSSYRTPLSPTIWSLFLDECSRNNHYPGTRLAWDALVPTKLLTPSDGVCLAVLNTASRHSDPHLATSAVASLSSRGAKLGPHHYEALADCYAHRDDVPSALHTLCIMSRAGCAATQASASSLRSAFRRNPGLAHVGRDSLLRLGETFAVPIAAFNVVLEGLCGQGSDGEAFDLYRLVRHLCGCGPDYWTFKPLMEMGWDVGVARFLMEEMRAFGVRPTREFYERVVYLAAVEGELDTCFQVLGELEGSGGEERVKLEGWIGRETALAVVRRCVAERDERLWDLLWVARRVGLDLGPAGRALAESAEAARGEWVKEKEREEGRKEGDGKEGDRDGQEVEREVPPWLGDAFFSEKKAVEKKAAAGDVGSGKRGSVPRPVRLDDTKSDIEAVLAMYAR</sequence>
<dbReference type="InterPro" id="IPR057029">
    <property type="entry name" value="TPR_fung_2"/>
</dbReference>
<dbReference type="Proteomes" id="UP000182658">
    <property type="component" value="Unassembled WGS sequence"/>
</dbReference>
<dbReference type="AlphaFoldDB" id="A0A1J7JWD0"/>
<evidence type="ECO:0000313" key="5">
    <source>
        <dbReference type="EMBL" id="OIW32090.1"/>
    </source>
</evidence>
<feature type="compositionally biased region" description="Basic and acidic residues" evidence="2">
    <location>
        <begin position="600"/>
        <end position="629"/>
    </location>
</feature>
<proteinExistence type="predicted"/>
<evidence type="ECO:0000259" key="3">
    <source>
        <dbReference type="Pfam" id="PF23276"/>
    </source>
</evidence>
<dbReference type="Pfam" id="PF23276">
    <property type="entry name" value="TPR_24"/>
    <property type="match status" value="1"/>
</dbReference>
<protein>
    <recommendedName>
        <fullName evidence="7">Pentacotripeptide-repeat region of PRORP domain-containing protein</fullName>
    </recommendedName>
</protein>
<dbReference type="PANTHER" id="PTHR47938:SF35">
    <property type="entry name" value="PENTATRICOPEPTIDE REPEAT-CONTAINING PROTEIN 4, MITOCHONDRIAL-RELATED"/>
    <property type="match status" value="1"/>
</dbReference>
<feature type="region of interest" description="Disordered" evidence="2">
    <location>
        <begin position="600"/>
        <end position="634"/>
    </location>
</feature>
<dbReference type="Pfam" id="PF23279">
    <property type="entry name" value="TPR_25"/>
    <property type="match status" value="1"/>
</dbReference>
<dbReference type="GO" id="GO:0016705">
    <property type="term" value="F:oxidoreductase activity, acting on paired donors, with incorporation or reduction of molecular oxygen"/>
    <property type="evidence" value="ECO:0007669"/>
    <property type="project" value="InterPro"/>
</dbReference>
<dbReference type="Gene3D" id="1.25.40.10">
    <property type="entry name" value="Tetratricopeptide repeat domain"/>
    <property type="match status" value="2"/>
</dbReference>
<dbReference type="InParanoid" id="A0A1J7JWD0"/>
<feature type="domain" description="Pentatricopeptide repeat-containing protein-mitochondrial" evidence="3">
    <location>
        <begin position="334"/>
        <end position="463"/>
    </location>
</feature>
<dbReference type="GO" id="GO:0004497">
    <property type="term" value="F:monooxygenase activity"/>
    <property type="evidence" value="ECO:0007669"/>
    <property type="project" value="InterPro"/>
</dbReference>
<evidence type="ECO:0008006" key="7">
    <source>
        <dbReference type="Google" id="ProtNLM"/>
    </source>
</evidence>
<evidence type="ECO:0000256" key="2">
    <source>
        <dbReference type="SAM" id="MobiDB-lite"/>
    </source>
</evidence>
<keyword evidence="6" id="KW-1185">Reference proteome</keyword>
<dbReference type="GO" id="GO:0020037">
    <property type="term" value="F:heme binding"/>
    <property type="evidence" value="ECO:0007669"/>
    <property type="project" value="InterPro"/>
</dbReference>
<feature type="domain" description="Tetratricopeptide repeats fungi 2" evidence="4">
    <location>
        <begin position="541"/>
        <end position="579"/>
    </location>
</feature>
<dbReference type="InterPro" id="IPR036396">
    <property type="entry name" value="Cyt_P450_sf"/>
</dbReference>
<dbReference type="OrthoDB" id="747253at2759"/>
<dbReference type="GO" id="GO:0003729">
    <property type="term" value="F:mRNA binding"/>
    <property type="evidence" value="ECO:0007669"/>
    <property type="project" value="TreeGrafter"/>
</dbReference>
<accession>A0A1J7JWD0</accession>
<evidence type="ECO:0000259" key="4">
    <source>
        <dbReference type="Pfam" id="PF23279"/>
    </source>
</evidence>
<dbReference type="STRING" id="1408157.A0A1J7JWD0"/>
<feature type="region of interest" description="Disordered" evidence="2">
    <location>
        <begin position="647"/>
        <end position="667"/>
    </location>
</feature>
<reference evidence="5 6" key="1">
    <citation type="submission" date="2016-10" db="EMBL/GenBank/DDBJ databases">
        <title>Draft genome sequence of Coniochaeta ligniaria NRRL30616, a lignocellulolytic fungus for bioabatement of inhibitors in plant biomass hydrolysates.</title>
        <authorList>
            <consortium name="DOE Joint Genome Institute"/>
            <person name="Jimenez D.J."/>
            <person name="Hector R.E."/>
            <person name="Riley R."/>
            <person name="Sun H."/>
            <person name="Grigoriev I.V."/>
            <person name="Van Elsas J.D."/>
            <person name="Nichols N.N."/>
        </authorList>
    </citation>
    <scope>NUCLEOTIDE SEQUENCE [LARGE SCALE GENOMIC DNA]</scope>
    <source>
        <strain evidence="5 6">NRRL 30616</strain>
    </source>
</reference>
<organism evidence="5 6">
    <name type="scientific">Coniochaeta ligniaria NRRL 30616</name>
    <dbReference type="NCBI Taxonomy" id="1408157"/>
    <lineage>
        <taxon>Eukaryota</taxon>
        <taxon>Fungi</taxon>
        <taxon>Dikarya</taxon>
        <taxon>Ascomycota</taxon>
        <taxon>Pezizomycotina</taxon>
        <taxon>Sordariomycetes</taxon>
        <taxon>Sordariomycetidae</taxon>
        <taxon>Coniochaetales</taxon>
        <taxon>Coniochaetaceae</taxon>
        <taxon>Coniochaeta</taxon>
    </lineage>
</organism>
<evidence type="ECO:0000313" key="6">
    <source>
        <dbReference type="Proteomes" id="UP000182658"/>
    </source>
</evidence>
<dbReference type="EMBL" id="KV875095">
    <property type="protein sequence ID" value="OIW32090.1"/>
    <property type="molecule type" value="Genomic_DNA"/>
</dbReference>
<dbReference type="InterPro" id="IPR011990">
    <property type="entry name" value="TPR-like_helical_dom_sf"/>
</dbReference>
<evidence type="ECO:0000256" key="1">
    <source>
        <dbReference type="ARBA" id="ARBA00022737"/>
    </source>
</evidence>
<dbReference type="InterPro" id="IPR057027">
    <property type="entry name" value="TPR_mt"/>
</dbReference>
<keyword evidence="1" id="KW-0677">Repeat</keyword>
<dbReference type="SUPFAM" id="SSF48264">
    <property type="entry name" value="Cytochrome P450"/>
    <property type="match status" value="1"/>
</dbReference>
<dbReference type="PANTHER" id="PTHR47938">
    <property type="entry name" value="RESPIRATORY COMPLEX I CHAPERONE (CIA84), PUTATIVE (AFU_ORTHOLOGUE AFUA_2G06020)-RELATED"/>
    <property type="match status" value="1"/>
</dbReference>
<dbReference type="GO" id="GO:0005506">
    <property type="term" value="F:iron ion binding"/>
    <property type="evidence" value="ECO:0007669"/>
    <property type="project" value="InterPro"/>
</dbReference>
<name>A0A1J7JWD0_9PEZI</name>